<proteinExistence type="predicted"/>
<accession>A0A7W6BXQ2</accession>
<comment type="caution">
    <text evidence="1">The sequence shown here is derived from an EMBL/GenBank/DDBJ whole genome shotgun (WGS) entry which is preliminary data.</text>
</comment>
<gene>
    <name evidence="1" type="ORF">GGR05_003228</name>
</gene>
<dbReference type="EMBL" id="JACIDO010000006">
    <property type="protein sequence ID" value="MBB3937063.1"/>
    <property type="molecule type" value="Genomic_DNA"/>
</dbReference>
<organism evidence="1 2">
    <name type="scientific">Aureimonas phyllosphaerae</name>
    <dbReference type="NCBI Taxonomy" id="1166078"/>
    <lineage>
        <taxon>Bacteria</taxon>
        <taxon>Pseudomonadati</taxon>
        <taxon>Pseudomonadota</taxon>
        <taxon>Alphaproteobacteria</taxon>
        <taxon>Hyphomicrobiales</taxon>
        <taxon>Aurantimonadaceae</taxon>
        <taxon>Aureimonas</taxon>
    </lineage>
</organism>
<protein>
    <submittedName>
        <fullName evidence="1">Uncharacterized protein</fullName>
    </submittedName>
</protein>
<evidence type="ECO:0000313" key="2">
    <source>
        <dbReference type="Proteomes" id="UP000531216"/>
    </source>
</evidence>
<sequence>MSSTIERRGRAVARTLALAGFIAAGWVGANAAILAATERAEAVLVMFSRSPEAVRLPESVAILEWDGHFARFVGRREGYVADLYRAGALAVLPARGGGCLRMVRQTGGQPGVAKG</sequence>
<keyword evidence="2" id="KW-1185">Reference proteome</keyword>
<evidence type="ECO:0000313" key="1">
    <source>
        <dbReference type="EMBL" id="MBB3937063.1"/>
    </source>
</evidence>
<name>A0A7W6BXQ2_9HYPH</name>
<dbReference type="AlphaFoldDB" id="A0A7W6BXQ2"/>
<dbReference type="Proteomes" id="UP000531216">
    <property type="component" value="Unassembled WGS sequence"/>
</dbReference>
<dbReference type="RefSeq" id="WP_090965418.1">
    <property type="nucleotide sequence ID" value="NZ_FOOA01000018.1"/>
</dbReference>
<reference evidence="1 2" key="1">
    <citation type="submission" date="2020-08" db="EMBL/GenBank/DDBJ databases">
        <title>Genomic Encyclopedia of Type Strains, Phase IV (KMG-IV): sequencing the most valuable type-strain genomes for metagenomic binning, comparative biology and taxonomic classification.</title>
        <authorList>
            <person name="Goeker M."/>
        </authorList>
    </citation>
    <scope>NUCLEOTIDE SEQUENCE [LARGE SCALE GENOMIC DNA]</scope>
    <source>
        <strain evidence="1 2">DSM 25024</strain>
    </source>
</reference>
<dbReference type="OrthoDB" id="8372854at2"/>